<evidence type="ECO:0000313" key="2">
    <source>
        <dbReference type="EMBL" id="SIO63665.1"/>
    </source>
</evidence>
<dbReference type="NCBIfam" id="NF041562">
    <property type="entry name" value="PraB"/>
    <property type="match status" value="1"/>
</dbReference>
<dbReference type="Proteomes" id="UP000185151">
    <property type="component" value="Unassembled WGS sequence"/>
</dbReference>
<organism evidence="2 3">
    <name type="scientific">Paraburkholderia phenazinium</name>
    <dbReference type="NCBI Taxonomy" id="60549"/>
    <lineage>
        <taxon>Bacteria</taxon>
        <taxon>Pseudomonadati</taxon>
        <taxon>Pseudomonadota</taxon>
        <taxon>Betaproteobacteria</taxon>
        <taxon>Burkholderiales</taxon>
        <taxon>Burkholderiaceae</taxon>
        <taxon>Paraburkholderia</taxon>
    </lineage>
</organism>
<dbReference type="EMBL" id="FSRU01000002">
    <property type="protein sequence ID" value="SIO63665.1"/>
    <property type="molecule type" value="Genomic_DNA"/>
</dbReference>
<proteinExistence type="predicted"/>
<accession>A0A1N6L4H1</accession>
<keyword evidence="3" id="KW-1185">Reference proteome</keyword>
<name>A0A1N6L4H1_9BURK</name>
<evidence type="ECO:0008006" key="4">
    <source>
        <dbReference type="Google" id="ProtNLM"/>
    </source>
</evidence>
<reference evidence="2 3" key="1">
    <citation type="submission" date="2016-11" db="EMBL/GenBank/DDBJ databases">
        <authorList>
            <person name="Jaros S."/>
            <person name="Januszkiewicz K."/>
            <person name="Wedrychowicz H."/>
        </authorList>
    </citation>
    <scope>NUCLEOTIDE SEQUENCE [LARGE SCALE GENOMIC DNA]</scope>
    <source>
        <strain evidence="2 3">GAS95</strain>
    </source>
</reference>
<gene>
    <name evidence="2" type="ORF">SAMN05444165_5932</name>
</gene>
<dbReference type="InterPro" id="IPR048133">
    <property type="entry name" value="PraA/PraB-like"/>
</dbReference>
<dbReference type="OrthoDB" id="4461327at2"/>
<sequence>MKLIKTFARGAAVALICATLSPIVSAATIGPAGSSFTAPGTINVSTPIAPNVSCGITLSGVVSTDGTYAQINSVAITGSGLCGVPQIIGLPWKLVATSTTAGNVANVGFSVLGANCGPSTINGSWSNATNTLSASAQPLSGSCTVNSLSVSPNPAFTVSP</sequence>
<feature type="chain" id="PRO_5011958267" description="Protein activator" evidence="1">
    <location>
        <begin position="27"/>
        <end position="160"/>
    </location>
</feature>
<dbReference type="AlphaFoldDB" id="A0A1N6L4H1"/>
<evidence type="ECO:0000313" key="3">
    <source>
        <dbReference type="Proteomes" id="UP000185151"/>
    </source>
</evidence>
<dbReference type="RefSeq" id="WP_074300837.1">
    <property type="nucleotide sequence ID" value="NZ_FSRU01000002.1"/>
</dbReference>
<feature type="signal peptide" evidence="1">
    <location>
        <begin position="1"/>
        <end position="26"/>
    </location>
</feature>
<evidence type="ECO:0000256" key="1">
    <source>
        <dbReference type="SAM" id="SignalP"/>
    </source>
</evidence>
<dbReference type="NCBIfam" id="NF041561">
    <property type="entry name" value="PraA"/>
    <property type="match status" value="1"/>
</dbReference>
<protein>
    <recommendedName>
        <fullName evidence="4">Protein activator</fullName>
    </recommendedName>
</protein>
<keyword evidence="1" id="KW-0732">Signal</keyword>